<organism evidence="1 2">
    <name type="scientific">Gigaspora margarita</name>
    <dbReference type="NCBI Taxonomy" id="4874"/>
    <lineage>
        <taxon>Eukaryota</taxon>
        <taxon>Fungi</taxon>
        <taxon>Fungi incertae sedis</taxon>
        <taxon>Mucoromycota</taxon>
        <taxon>Glomeromycotina</taxon>
        <taxon>Glomeromycetes</taxon>
        <taxon>Diversisporales</taxon>
        <taxon>Gigasporaceae</taxon>
        <taxon>Gigaspora</taxon>
    </lineage>
</organism>
<dbReference type="EMBL" id="WTPW01000570">
    <property type="protein sequence ID" value="KAF0498506.1"/>
    <property type="molecule type" value="Genomic_DNA"/>
</dbReference>
<accession>A0A8H4EJJ3</accession>
<dbReference type="GO" id="GO:0004674">
    <property type="term" value="F:protein serine/threonine kinase activity"/>
    <property type="evidence" value="ECO:0007669"/>
    <property type="project" value="UniProtKB-KW"/>
</dbReference>
<keyword evidence="1" id="KW-0808">Transferase</keyword>
<evidence type="ECO:0000313" key="2">
    <source>
        <dbReference type="Proteomes" id="UP000439903"/>
    </source>
</evidence>
<dbReference type="AlphaFoldDB" id="A0A8H4EJJ3"/>
<reference evidence="1 2" key="1">
    <citation type="journal article" date="2019" name="Environ. Microbiol.">
        <title>At the nexus of three kingdoms: the genome of the mycorrhizal fungus Gigaspora margarita provides insights into plant, endobacterial and fungal interactions.</title>
        <authorList>
            <person name="Venice F."/>
            <person name="Ghignone S."/>
            <person name="Salvioli di Fossalunga A."/>
            <person name="Amselem J."/>
            <person name="Novero M."/>
            <person name="Xianan X."/>
            <person name="Sedzielewska Toro K."/>
            <person name="Morin E."/>
            <person name="Lipzen A."/>
            <person name="Grigoriev I.V."/>
            <person name="Henrissat B."/>
            <person name="Martin F.M."/>
            <person name="Bonfante P."/>
        </authorList>
    </citation>
    <scope>NUCLEOTIDE SEQUENCE [LARGE SCALE GENOMIC DNA]</scope>
    <source>
        <strain evidence="1 2">BEG34</strain>
    </source>
</reference>
<keyword evidence="1" id="KW-0723">Serine/threonine-protein kinase</keyword>
<dbReference type="Gene3D" id="3.30.200.20">
    <property type="entry name" value="Phosphorylase Kinase, domain 1"/>
    <property type="match status" value="1"/>
</dbReference>
<dbReference type="SUPFAM" id="SSF56112">
    <property type="entry name" value="Protein kinase-like (PK-like)"/>
    <property type="match status" value="1"/>
</dbReference>
<dbReference type="Proteomes" id="UP000439903">
    <property type="component" value="Unassembled WGS sequence"/>
</dbReference>
<name>A0A8H4EJJ3_GIGMA</name>
<comment type="caution">
    <text evidence="1">The sequence shown here is derived from an EMBL/GenBank/DDBJ whole genome shotgun (WGS) entry which is preliminary data.</text>
</comment>
<dbReference type="InterPro" id="IPR011009">
    <property type="entry name" value="Kinase-like_dom_sf"/>
</dbReference>
<proteinExistence type="predicted"/>
<dbReference type="OrthoDB" id="2432957at2759"/>
<sequence>MGRHKEALSDINKSYGIKANSTNEAYLRFGACTNCKRFNTGFYYCHLCDTHINQKWTSGNSEIDNFIKNAQINSKYYHKIIEFIPYNKLENIKQIGKGGFGTVYSATWIDGKRIYDIRKKGFKFLEYLFGANSNNNSPLLSRKQCTVALKSLTGSFDEVKRNKLICISNK</sequence>
<keyword evidence="1" id="KW-0418">Kinase</keyword>
<protein>
    <submittedName>
        <fullName evidence="1">Serine/threonine protein kinase</fullName>
    </submittedName>
</protein>
<evidence type="ECO:0000313" key="1">
    <source>
        <dbReference type="EMBL" id="KAF0498506.1"/>
    </source>
</evidence>
<gene>
    <name evidence="1" type="ORF">F8M41_020546</name>
</gene>
<keyword evidence="2" id="KW-1185">Reference proteome</keyword>